<keyword evidence="3" id="KW-0479">Metal-binding</keyword>
<evidence type="ECO:0000256" key="2">
    <source>
        <dbReference type="ARBA" id="ARBA00022485"/>
    </source>
</evidence>
<dbReference type="InterPro" id="IPR051684">
    <property type="entry name" value="Electron_Trans/Redox"/>
</dbReference>
<dbReference type="Gene3D" id="3.30.70.20">
    <property type="match status" value="1"/>
</dbReference>
<evidence type="ECO:0000313" key="9">
    <source>
        <dbReference type="EMBL" id="RZF20902.1"/>
    </source>
</evidence>
<dbReference type="InterPro" id="IPR014116">
    <property type="entry name" value="Cyt_c_oxidase_cbb3_FixG"/>
</dbReference>
<dbReference type="EMBL" id="QDKL01000003">
    <property type="protein sequence ID" value="RZF20902.1"/>
    <property type="molecule type" value="Genomic_DNA"/>
</dbReference>
<keyword evidence="5" id="KW-0408">Iron</keyword>
<feature type="transmembrane region" description="Helical" evidence="7">
    <location>
        <begin position="159"/>
        <end position="177"/>
    </location>
</feature>
<dbReference type="InterPro" id="IPR017896">
    <property type="entry name" value="4Fe4S_Fe-S-bd"/>
</dbReference>
<comment type="caution">
    <text evidence="9">The sequence shown here is derived from an EMBL/GenBank/DDBJ whole genome shotgun (WGS) entry which is preliminary data.</text>
</comment>
<dbReference type="Pfam" id="PF12801">
    <property type="entry name" value="Fer4_5"/>
    <property type="match status" value="1"/>
</dbReference>
<evidence type="ECO:0000256" key="5">
    <source>
        <dbReference type="ARBA" id="ARBA00023004"/>
    </source>
</evidence>
<name>A0ABY0IHU0_9BACT</name>
<sequence>MANKNQFELHDSRLGTVDEKGHRVYLFPEEVKGFWRTRREIFYWFLIFFYLILPWIYIQGEQMILLNIPAREFSFFTYKFYAHNAPILIFVILGFLFFIGFITSILGRVWCGWACPQTVFITSIFLKLEALIEGKPRQRKKLNDSPWNKEKIIKKSLKWIVFTIVSLHISHTFLGYFVGTHHLVSVSFQNPAENFTLFSIMLFLTALFLLDFGWFREQFCIIACPYGRMQSVIMDDNSMAILYDEKRGEPRRQPGMKPNEHGDCINCYACVKACPTGIDIRRGVQLECIACTNCIDACDDIMVKTKRPKGLIRYDTQSNMEGKGRHIFSFRNIAYLIVLIGLLIGFIFSVSMSQGITTTVLRGPGTPFRVQSDTKTLNHFQIVLEQSGDIKTHNVKFAIEGVDKENYEIKMQRNPFEFTTTHKRQNVFIVFDNSILEKGSRKFTFIITDLDTNKVIKKEAVLVGPTK</sequence>
<evidence type="ECO:0000313" key="10">
    <source>
        <dbReference type="Proteomes" id="UP000443582"/>
    </source>
</evidence>
<organism evidence="9 10">
    <name type="scientific">Halobacteriovorax vibrionivorans</name>
    <dbReference type="NCBI Taxonomy" id="2152716"/>
    <lineage>
        <taxon>Bacteria</taxon>
        <taxon>Pseudomonadati</taxon>
        <taxon>Bdellovibrionota</taxon>
        <taxon>Bacteriovoracia</taxon>
        <taxon>Bacteriovoracales</taxon>
        <taxon>Halobacteriovoraceae</taxon>
        <taxon>Halobacteriovorax</taxon>
    </lineage>
</organism>
<dbReference type="PROSITE" id="PS51379">
    <property type="entry name" value="4FE4S_FER_2"/>
    <property type="match status" value="1"/>
</dbReference>
<feature type="transmembrane region" description="Helical" evidence="7">
    <location>
        <begin position="197"/>
        <end position="215"/>
    </location>
</feature>
<evidence type="ECO:0000256" key="7">
    <source>
        <dbReference type="SAM" id="Phobius"/>
    </source>
</evidence>
<dbReference type="SUPFAM" id="SSF54862">
    <property type="entry name" value="4Fe-4S ferredoxins"/>
    <property type="match status" value="1"/>
</dbReference>
<dbReference type="InterPro" id="IPR032879">
    <property type="entry name" value="FixG_C"/>
</dbReference>
<dbReference type="Proteomes" id="UP000443582">
    <property type="component" value="Unassembled WGS sequence"/>
</dbReference>
<feature type="domain" description="4Fe-4S ferredoxin-type" evidence="8">
    <location>
        <begin position="254"/>
        <end position="283"/>
    </location>
</feature>
<keyword evidence="4" id="KW-0249">Electron transport</keyword>
<gene>
    <name evidence="9" type="primary">ccoG</name>
    <name evidence="9" type="ORF">DAY19_13030</name>
</gene>
<evidence type="ECO:0000259" key="8">
    <source>
        <dbReference type="PROSITE" id="PS51379"/>
    </source>
</evidence>
<dbReference type="NCBIfam" id="TIGR02745">
    <property type="entry name" value="ccoG_rdxA_fixG"/>
    <property type="match status" value="1"/>
</dbReference>
<feature type="transmembrane region" description="Helical" evidence="7">
    <location>
        <begin position="41"/>
        <end position="60"/>
    </location>
</feature>
<dbReference type="InterPro" id="IPR017900">
    <property type="entry name" value="4Fe4S_Fe_S_CS"/>
</dbReference>
<proteinExistence type="predicted"/>
<keyword evidence="7" id="KW-0812">Transmembrane</keyword>
<keyword evidence="7" id="KW-0472">Membrane</keyword>
<dbReference type="InterPro" id="IPR013783">
    <property type="entry name" value="Ig-like_fold"/>
</dbReference>
<evidence type="ECO:0000256" key="1">
    <source>
        <dbReference type="ARBA" id="ARBA00022448"/>
    </source>
</evidence>
<reference evidence="10" key="1">
    <citation type="journal article" date="2019" name="Int. J. Syst. Evol. Microbiol.">
        <title>Halobacteriovorax valvorus sp. nov., a novel prokaryotic predator isolated from coastal seawater of China.</title>
        <authorList>
            <person name="Chen M.-X."/>
        </authorList>
    </citation>
    <scope>NUCLEOTIDE SEQUENCE [LARGE SCALE GENOMIC DNA]</scope>
    <source>
        <strain evidence="10">BL9</strain>
    </source>
</reference>
<keyword evidence="6" id="KW-0411">Iron-sulfur</keyword>
<dbReference type="Gene3D" id="2.60.40.10">
    <property type="entry name" value="Immunoglobulins"/>
    <property type="match status" value="1"/>
</dbReference>
<dbReference type="PANTHER" id="PTHR30176:SF3">
    <property type="entry name" value="FERREDOXIN-TYPE PROTEIN NAPH"/>
    <property type="match status" value="1"/>
</dbReference>
<evidence type="ECO:0000256" key="6">
    <source>
        <dbReference type="ARBA" id="ARBA00023014"/>
    </source>
</evidence>
<evidence type="ECO:0000256" key="3">
    <source>
        <dbReference type="ARBA" id="ARBA00022723"/>
    </source>
</evidence>
<accession>A0ABY0IHU0</accession>
<evidence type="ECO:0000256" key="4">
    <source>
        <dbReference type="ARBA" id="ARBA00022982"/>
    </source>
</evidence>
<feature type="transmembrane region" description="Helical" evidence="7">
    <location>
        <begin position="333"/>
        <end position="352"/>
    </location>
</feature>
<keyword evidence="1" id="KW-0813">Transport</keyword>
<dbReference type="RefSeq" id="WP_115363169.1">
    <property type="nucleotide sequence ID" value="NZ_QDKL01000003.1"/>
</dbReference>
<keyword evidence="10" id="KW-1185">Reference proteome</keyword>
<dbReference type="PROSITE" id="PS00198">
    <property type="entry name" value="4FE4S_FER_1"/>
    <property type="match status" value="1"/>
</dbReference>
<dbReference type="Pfam" id="PF13746">
    <property type="entry name" value="Fer4_18"/>
    <property type="match status" value="1"/>
</dbReference>
<feature type="transmembrane region" description="Helical" evidence="7">
    <location>
        <begin position="80"/>
        <end position="102"/>
    </location>
</feature>
<keyword evidence="7" id="KW-1133">Transmembrane helix</keyword>
<dbReference type="PANTHER" id="PTHR30176">
    <property type="entry name" value="FERREDOXIN-TYPE PROTEIN NAPH"/>
    <property type="match status" value="1"/>
</dbReference>
<keyword evidence="2" id="KW-0004">4Fe-4S</keyword>
<protein>
    <submittedName>
        <fullName evidence="9">Cytochrome c oxidase accessory protein CcoG</fullName>
    </submittedName>
</protein>
<dbReference type="Pfam" id="PF11614">
    <property type="entry name" value="FixG_C"/>
    <property type="match status" value="1"/>
</dbReference>